<comment type="caution">
    <text evidence="1">The sequence shown here is derived from an EMBL/GenBank/DDBJ whole genome shotgun (WGS) entry which is preliminary data.</text>
</comment>
<sequence length="354" mass="41112">MIRLQPDESYTSLLSTHHITQAYIQPFIGYIPNNRPPVGLDDYLKLYLMITENKTFKIISKQPTYDYLVPHVYLTPKGVNLLKIIQDIPTNPFLTGKFSDVIIRPEIKLMVDLLYKHRLIDFPLGLYQQFEAVVDGFCQDLKVRSKTRDFMSLKNHWDSSFGNSRKAYNRFEEAVLCNNSMFQVHSLLVSAEFMNVDDFSMDQRTFSPVTVEDMLRATSSKIIEAVWANNAENHTLGILSKQETTIRGFRSIRLIFFVAREDTDFTPFAESQLYTDVEPFVFREGKTSIGWSDITCMNSGVEPLVYGIESNFYDTNQNYIGMRLTTLKYSLIGPEYWVRFKYTNTTFKVEKSSY</sequence>
<gene>
    <name evidence="1" type="ORF">J512_3686</name>
</gene>
<name>A0A009HLF6_ACIB9</name>
<dbReference type="RefSeq" id="WP_032051734.1">
    <property type="nucleotide sequence ID" value="NZ_JEWH01000069.1"/>
</dbReference>
<protein>
    <submittedName>
        <fullName evidence="1">Uncharacterized protein</fullName>
    </submittedName>
</protein>
<organism evidence="1 2">
    <name type="scientific">Acinetobacter baumannii (strain 1295743)</name>
    <dbReference type="NCBI Taxonomy" id="1310613"/>
    <lineage>
        <taxon>Bacteria</taxon>
        <taxon>Pseudomonadati</taxon>
        <taxon>Pseudomonadota</taxon>
        <taxon>Gammaproteobacteria</taxon>
        <taxon>Moraxellales</taxon>
        <taxon>Moraxellaceae</taxon>
        <taxon>Acinetobacter</taxon>
        <taxon>Acinetobacter calcoaceticus/baumannii complex</taxon>
    </lineage>
</organism>
<proteinExistence type="predicted"/>
<dbReference type="AlphaFoldDB" id="A0A009HLF6"/>
<evidence type="ECO:0000313" key="1">
    <source>
        <dbReference type="EMBL" id="EXB03875.1"/>
    </source>
</evidence>
<reference evidence="1 2" key="1">
    <citation type="submission" date="2014-02" db="EMBL/GenBank/DDBJ databases">
        <title>Comparative genomics and transcriptomics to identify genetic mechanisms underlying the emergence of carbapenem resistant Acinetobacter baumannii (CRAb).</title>
        <authorList>
            <person name="Harris A.D."/>
            <person name="Johnson K.J."/>
            <person name="George J."/>
            <person name="Shefchek K."/>
            <person name="Daugherty S.C."/>
            <person name="Parankush S."/>
            <person name="Sadzewicz L."/>
            <person name="Tallon L."/>
            <person name="Sengamalay N."/>
            <person name="Hazen T.H."/>
            <person name="Rasko D.A."/>
        </authorList>
    </citation>
    <scope>NUCLEOTIDE SEQUENCE [LARGE SCALE GENOMIC DNA]</scope>
    <source>
        <strain evidence="1 2">1295743</strain>
    </source>
</reference>
<dbReference type="EMBL" id="JEWH01000069">
    <property type="protein sequence ID" value="EXB03875.1"/>
    <property type="molecule type" value="Genomic_DNA"/>
</dbReference>
<accession>A0A009HLF6</accession>
<dbReference type="Proteomes" id="UP000020595">
    <property type="component" value="Unassembled WGS sequence"/>
</dbReference>
<dbReference type="PATRIC" id="fig|1310613.3.peg.3527"/>
<evidence type="ECO:0000313" key="2">
    <source>
        <dbReference type="Proteomes" id="UP000020595"/>
    </source>
</evidence>